<dbReference type="EMBL" id="JAGGKP010000006">
    <property type="protein sequence ID" value="MBP1937660.1"/>
    <property type="molecule type" value="Genomic_DNA"/>
</dbReference>
<dbReference type="Proteomes" id="UP001519273">
    <property type="component" value="Unassembled WGS sequence"/>
</dbReference>
<protein>
    <recommendedName>
        <fullName evidence="3">DUF4085 family protein</fullName>
    </recommendedName>
</protein>
<reference evidence="1 2" key="1">
    <citation type="submission" date="2021-03" db="EMBL/GenBank/DDBJ databases">
        <title>Genomic Encyclopedia of Type Strains, Phase IV (KMG-IV): sequencing the most valuable type-strain genomes for metagenomic binning, comparative biology and taxonomic classification.</title>
        <authorList>
            <person name="Goeker M."/>
        </authorList>
    </citation>
    <scope>NUCLEOTIDE SEQUENCE [LARGE SCALE GENOMIC DNA]</scope>
    <source>
        <strain evidence="1 2">DSM 23491</strain>
    </source>
</reference>
<evidence type="ECO:0000313" key="1">
    <source>
        <dbReference type="EMBL" id="MBP1937660.1"/>
    </source>
</evidence>
<keyword evidence="2" id="KW-1185">Reference proteome</keyword>
<proteinExistence type="predicted"/>
<accession>A0ABS4H6H0</accession>
<comment type="caution">
    <text evidence="1">The sequence shown here is derived from an EMBL/GenBank/DDBJ whole genome shotgun (WGS) entry which is preliminary data.</text>
</comment>
<evidence type="ECO:0008006" key="3">
    <source>
        <dbReference type="Google" id="ProtNLM"/>
    </source>
</evidence>
<name>A0ABS4H6H0_9BACL</name>
<sequence>MIRQKFKVWVEDNIESLKNEGISTEFVMANVENIELLAKPFIRIIQESEHCMGQVIVYKSREMDFEVIHKNTEELMLWKYFENIDDDIDFNAALNDYLNTLKKVLNLNKGVILVMGEELFDELF</sequence>
<evidence type="ECO:0000313" key="2">
    <source>
        <dbReference type="Proteomes" id="UP001519273"/>
    </source>
</evidence>
<gene>
    <name evidence="1" type="ORF">J2Z20_002573</name>
</gene>
<dbReference type="RefSeq" id="WP_209850669.1">
    <property type="nucleotide sequence ID" value="NZ_CBCRVE010000007.1"/>
</dbReference>
<organism evidence="1 2">
    <name type="scientific">Paenibacillus sediminis</name>
    <dbReference type="NCBI Taxonomy" id="664909"/>
    <lineage>
        <taxon>Bacteria</taxon>
        <taxon>Bacillati</taxon>
        <taxon>Bacillota</taxon>
        <taxon>Bacilli</taxon>
        <taxon>Bacillales</taxon>
        <taxon>Paenibacillaceae</taxon>
        <taxon>Paenibacillus</taxon>
    </lineage>
</organism>